<feature type="domain" description="EamA" evidence="6">
    <location>
        <begin position="6"/>
        <end position="138"/>
    </location>
</feature>
<evidence type="ECO:0000256" key="3">
    <source>
        <dbReference type="ARBA" id="ARBA00022989"/>
    </source>
</evidence>
<evidence type="ECO:0000313" key="7">
    <source>
        <dbReference type="EMBL" id="MDC8773091.1"/>
    </source>
</evidence>
<comment type="caution">
    <text evidence="7">The sequence shown here is derived from an EMBL/GenBank/DDBJ whole genome shotgun (WGS) entry which is preliminary data.</text>
</comment>
<proteinExistence type="predicted"/>
<feature type="transmembrane region" description="Helical" evidence="5">
    <location>
        <begin position="96"/>
        <end position="115"/>
    </location>
</feature>
<gene>
    <name evidence="7" type="ORF">PRZ03_16005</name>
</gene>
<evidence type="ECO:0000256" key="2">
    <source>
        <dbReference type="ARBA" id="ARBA00022692"/>
    </source>
</evidence>
<keyword evidence="4 5" id="KW-0472">Membrane</keyword>
<evidence type="ECO:0000259" key="6">
    <source>
        <dbReference type="Pfam" id="PF00892"/>
    </source>
</evidence>
<dbReference type="RefSeq" id="WP_273601267.1">
    <property type="nucleotide sequence ID" value="NZ_JAQQXT010000010.1"/>
</dbReference>
<reference evidence="7 8" key="1">
    <citation type="submission" date="2022-10" db="EMBL/GenBank/DDBJ databases">
        <title>Paucibacter sp. hw1 Genome sequencing.</title>
        <authorList>
            <person name="Park S."/>
        </authorList>
    </citation>
    <scope>NUCLEOTIDE SEQUENCE [LARGE SCALE GENOMIC DNA]</scope>
    <source>
        <strain evidence="8">hw1</strain>
    </source>
</reference>
<evidence type="ECO:0000256" key="1">
    <source>
        <dbReference type="ARBA" id="ARBA00004141"/>
    </source>
</evidence>
<dbReference type="PANTHER" id="PTHR22911">
    <property type="entry name" value="ACYL-MALONYL CONDENSING ENZYME-RELATED"/>
    <property type="match status" value="1"/>
</dbReference>
<organism evidence="7 8">
    <name type="scientific">Roseateles albus</name>
    <dbReference type="NCBI Taxonomy" id="2987525"/>
    <lineage>
        <taxon>Bacteria</taxon>
        <taxon>Pseudomonadati</taxon>
        <taxon>Pseudomonadota</taxon>
        <taxon>Betaproteobacteria</taxon>
        <taxon>Burkholderiales</taxon>
        <taxon>Sphaerotilaceae</taxon>
        <taxon>Roseateles</taxon>
    </lineage>
</organism>
<keyword evidence="8" id="KW-1185">Reference proteome</keyword>
<feature type="transmembrane region" description="Helical" evidence="5">
    <location>
        <begin position="69"/>
        <end position="90"/>
    </location>
</feature>
<feature type="transmembrane region" description="Helical" evidence="5">
    <location>
        <begin position="277"/>
        <end position="296"/>
    </location>
</feature>
<dbReference type="PANTHER" id="PTHR22911:SF6">
    <property type="entry name" value="SOLUTE CARRIER FAMILY 35 MEMBER G1"/>
    <property type="match status" value="1"/>
</dbReference>
<keyword evidence="3 5" id="KW-1133">Transmembrane helix</keyword>
<evidence type="ECO:0000256" key="4">
    <source>
        <dbReference type="ARBA" id="ARBA00023136"/>
    </source>
</evidence>
<accession>A0ABT5KGR6</accession>
<feature type="transmembrane region" description="Helical" evidence="5">
    <location>
        <begin position="253"/>
        <end position="271"/>
    </location>
</feature>
<dbReference type="Pfam" id="PF00892">
    <property type="entry name" value="EamA"/>
    <property type="match status" value="2"/>
</dbReference>
<evidence type="ECO:0000256" key="5">
    <source>
        <dbReference type="SAM" id="Phobius"/>
    </source>
</evidence>
<feature type="transmembrane region" description="Helical" evidence="5">
    <location>
        <begin position="37"/>
        <end position="60"/>
    </location>
</feature>
<feature type="transmembrane region" description="Helical" evidence="5">
    <location>
        <begin position="222"/>
        <end position="241"/>
    </location>
</feature>
<feature type="transmembrane region" description="Helical" evidence="5">
    <location>
        <begin position="196"/>
        <end position="216"/>
    </location>
</feature>
<evidence type="ECO:0000313" key="8">
    <source>
        <dbReference type="Proteomes" id="UP001221189"/>
    </source>
</evidence>
<keyword evidence="2 5" id="KW-0812">Transmembrane</keyword>
<dbReference type="Proteomes" id="UP001221189">
    <property type="component" value="Unassembled WGS sequence"/>
</dbReference>
<dbReference type="InterPro" id="IPR037185">
    <property type="entry name" value="EmrE-like"/>
</dbReference>
<name>A0ABT5KGR6_9BURK</name>
<dbReference type="InterPro" id="IPR000620">
    <property type="entry name" value="EamA_dom"/>
</dbReference>
<sequence length="323" mass="34426">MTHRRAVYLMLLVTLLWSTAGVVTRHLEAARGFELTFWRSGFNAIALVIGLRWLCGPALWAQLRAAPRLVWLSGLCWAVMFTAFMVALSLTSVANVLVTMALGPLLTALLSRLVLKKRLPTRTWWAIALASAGIAWMFGHELGQGAEVGASATGQGVLGMLVAMGVPFAAAINWCVLQHVGHGSKASDALEDMPLAVLLGALISTLAMLPLAWPMQASPHDLTLLAGLGIFQLAIPCLLVVKLSRVLTGPELALLGQLELVLGVLWAWLWAGESPTAATLLGGAMVLLALLANELLAGRQALDANASLQQANESNPTHFRREA</sequence>
<feature type="transmembrane region" description="Helical" evidence="5">
    <location>
        <begin position="158"/>
        <end position="176"/>
    </location>
</feature>
<feature type="domain" description="EamA" evidence="6">
    <location>
        <begin position="158"/>
        <end position="291"/>
    </location>
</feature>
<protein>
    <submittedName>
        <fullName evidence="7">DMT family transporter</fullName>
    </submittedName>
</protein>
<feature type="transmembrane region" description="Helical" evidence="5">
    <location>
        <begin position="122"/>
        <end position="138"/>
    </location>
</feature>
<dbReference type="SUPFAM" id="SSF103481">
    <property type="entry name" value="Multidrug resistance efflux transporter EmrE"/>
    <property type="match status" value="2"/>
</dbReference>
<comment type="subcellular location">
    <subcellularLocation>
        <location evidence="1">Membrane</location>
        <topology evidence="1">Multi-pass membrane protein</topology>
    </subcellularLocation>
</comment>
<dbReference type="EMBL" id="JAQQXT010000010">
    <property type="protein sequence ID" value="MDC8773091.1"/>
    <property type="molecule type" value="Genomic_DNA"/>
</dbReference>